<proteinExistence type="predicted"/>
<dbReference type="PANTHER" id="PTHR42977">
    <property type="entry name" value="HYDROLASE-RELATED"/>
    <property type="match status" value="1"/>
</dbReference>
<dbReference type="AlphaFoldDB" id="A0A0Q3SSE4"/>
<dbReference type="PANTHER" id="PTHR42977:SF1">
    <property type="entry name" value="BLR6576 PROTEIN"/>
    <property type="match status" value="1"/>
</dbReference>
<dbReference type="OrthoDB" id="9799612at2"/>
<name>A0A0Q3SSE4_9HYPH</name>
<feature type="domain" description="AB hydrolase-1" evidence="1">
    <location>
        <begin position="43"/>
        <end position="287"/>
    </location>
</feature>
<dbReference type="InterPro" id="IPR000073">
    <property type="entry name" value="AB_hydrolase_1"/>
</dbReference>
<accession>A0A0Q3SSE4</accession>
<dbReference type="PRINTS" id="PR00412">
    <property type="entry name" value="EPOXHYDRLASE"/>
</dbReference>
<reference evidence="2 3" key="1">
    <citation type="submission" date="2015-10" db="EMBL/GenBank/DDBJ databases">
        <title>Draft genome of Bosea thiooxidans.</title>
        <authorList>
            <person name="Wang X."/>
        </authorList>
    </citation>
    <scope>NUCLEOTIDE SEQUENCE [LARGE SCALE GENOMIC DNA]</scope>
    <source>
        <strain evidence="2 3">CGMCC 9174</strain>
    </source>
</reference>
<keyword evidence="3" id="KW-1185">Reference proteome</keyword>
<dbReference type="InterPro" id="IPR051340">
    <property type="entry name" value="Haloalkane_dehalogenase"/>
</dbReference>
<protein>
    <submittedName>
        <fullName evidence="2">Alpha/beta hydrolase</fullName>
    </submittedName>
</protein>
<dbReference type="GO" id="GO:0004301">
    <property type="term" value="F:epoxide hydrolase activity"/>
    <property type="evidence" value="ECO:0007669"/>
    <property type="project" value="TreeGrafter"/>
</dbReference>
<dbReference type="Proteomes" id="UP000051562">
    <property type="component" value="Unassembled WGS sequence"/>
</dbReference>
<dbReference type="Pfam" id="PF00561">
    <property type="entry name" value="Abhydrolase_1"/>
    <property type="match status" value="1"/>
</dbReference>
<evidence type="ECO:0000313" key="2">
    <source>
        <dbReference type="EMBL" id="KQK28346.1"/>
    </source>
</evidence>
<dbReference type="InterPro" id="IPR029058">
    <property type="entry name" value="AB_hydrolase_fold"/>
</dbReference>
<evidence type="ECO:0000259" key="1">
    <source>
        <dbReference type="Pfam" id="PF00561"/>
    </source>
</evidence>
<organism evidence="2 3">
    <name type="scientific">Bosea thiooxidans</name>
    <dbReference type="NCBI Taxonomy" id="53254"/>
    <lineage>
        <taxon>Bacteria</taxon>
        <taxon>Pseudomonadati</taxon>
        <taxon>Pseudomonadota</taxon>
        <taxon>Alphaproteobacteria</taxon>
        <taxon>Hyphomicrobiales</taxon>
        <taxon>Boseaceae</taxon>
        <taxon>Bosea</taxon>
    </lineage>
</organism>
<sequence>MGVLSMSIPPIAAHADAPPVLSRTVEVEGVQLFYREAGPADAPVLLLLHGFPSSSHMFRDLMPRLTDRYRVIAPDYPGFGHSAAPALSAFAYRFDRLADMIEGLADKLGLKRYVLYLHDYGGPVGFRLALRQPERVRGLIIQNAVANAEGWNPDVTAPMAPFWAKRNAVTEQPFRDLLQPQTTRFQYEHGATLKERLSPDGWTMDQAGLDRPGNHAIQLELLHDYQSNFAAYPAWQRYLRDRQPPILVTWGRNDPFFTLKAVEFYREQVPGTEVHLFDAGHFALETHAPEIARHIRDFMARLPPLE</sequence>
<dbReference type="Gene3D" id="3.40.50.1820">
    <property type="entry name" value="alpha/beta hydrolase"/>
    <property type="match status" value="1"/>
</dbReference>
<dbReference type="PRINTS" id="PR00111">
    <property type="entry name" value="ABHYDROLASE"/>
</dbReference>
<dbReference type="SUPFAM" id="SSF53474">
    <property type="entry name" value="alpha/beta-Hydrolases"/>
    <property type="match status" value="1"/>
</dbReference>
<dbReference type="EMBL" id="LMAR01000076">
    <property type="protein sequence ID" value="KQK28346.1"/>
    <property type="molecule type" value="Genomic_DNA"/>
</dbReference>
<gene>
    <name evidence="2" type="ORF">ARD30_22490</name>
</gene>
<comment type="caution">
    <text evidence="2">The sequence shown here is derived from an EMBL/GenBank/DDBJ whole genome shotgun (WGS) entry which is preliminary data.</text>
</comment>
<evidence type="ECO:0000313" key="3">
    <source>
        <dbReference type="Proteomes" id="UP000051562"/>
    </source>
</evidence>
<keyword evidence="2" id="KW-0378">Hydrolase</keyword>
<dbReference type="STRING" id="53254.SAMN05660750_01208"/>
<dbReference type="InterPro" id="IPR000639">
    <property type="entry name" value="Epox_hydrolase-like"/>
</dbReference>